<evidence type="ECO:0000256" key="7">
    <source>
        <dbReference type="HAMAP-Rule" id="MF_00169"/>
    </source>
</evidence>
<feature type="active site" description="Proton acceptor" evidence="7">
    <location>
        <position position="23"/>
    </location>
</feature>
<dbReference type="RefSeq" id="WP_343836924.1">
    <property type="nucleotide sequence ID" value="NZ_BAAADO010000001.1"/>
</dbReference>
<comment type="catalytic activity">
    <reaction evidence="1 7">
        <text>3-dehydroquinate = 3-dehydroshikimate + H2O</text>
        <dbReference type="Rhea" id="RHEA:21096"/>
        <dbReference type="ChEBI" id="CHEBI:15377"/>
        <dbReference type="ChEBI" id="CHEBI:16630"/>
        <dbReference type="ChEBI" id="CHEBI:32364"/>
        <dbReference type="EC" id="4.2.1.10"/>
    </reaction>
</comment>
<dbReference type="NCBIfam" id="NF003805">
    <property type="entry name" value="PRK05395.1-2"/>
    <property type="match status" value="1"/>
</dbReference>
<comment type="subunit">
    <text evidence="4 7">Homododecamer.</text>
</comment>
<evidence type="ECO:0000256" key="4">
    <source>
        <dbReference type="ARBA" id="ARBA00011193"/>
    </source>
</evidence>
<feature type="site" description="Transition state stabilizer" evidence="7">
    <location>
        <position position="18"/>
    </location>
</feature>
<dbReference type="HAMAP" id="MF_00169">
    <property type="entry name" value="AroQ"/>
    <property type="match status" value="1"/>
</dbReference>
<dbReference type="InterPro" id="IPR001874">
    <property type="entry name" value="DHquinase_II"/>
</dbReference>
<keyword evidence="7" id="KW-0028">Amino-acid biosynthesis</keyword>
<comment type="similarity">
    <text evidence="3 7">Belongs to the type-II 3-dehydroquinase family.</text>
</comment>
<feature type="binding site" evidence="7">
    <location>
        <position position="111"/>
    </location>
    <ligand>
        <name>substrate</name>
    </ligand>
</feature>
<dbReference type="Gene3D" id="3.40.50.9100">
    <property type="entry name" value="Dehydroquinase, class II"/>
    <property type="match status" value="1"/>
</dbReference>
<dbReference type="InterPro" id="IPR018509">
    <property type="entry name" value="DHquinase_II_CS"/>
</dbReference>
<dbReference type="NCBIfam" id="NF003807">
    <property type="entry name" value="PRK05395.1-4"/>
    <property type="match status" value="1"/>
</dbReference>
<comment type="function">
    <text evidence="7">Catalyzes a trans-dehydration via an enolate intermediate.</text>
</comment>
<evidence type="ECO:0000313" key="9">
    <source>
        <dbReference type="Proteomes" id="UP001500880"/>
    </source>
</evidence>
<keyword evidence="7" id="KW-0057">Aromatic amino acid biosynthesis</keyword>
<dbReference type="Pfam" id="PF01220">
    <property type="entry name" value="DHquinase_II"/>
    <property type="match status" value="1"/>
</dbReference>
<protein>
    <recommendedName>
        <fullName evidence="5 7">3-dehydroquinate dehydratase</fullName>
        <shortName evidence="7">3-dehydroquinase</shortName>
        <ecNumber evidence="5 7">4.2.1.10</ecNumber>
    </recommendedName>
    <alternativeName>
        <fullName evidence="7">Type II DHQase</fullName>
    </alternativeName>
</protein>
<organism evidence="8 9">
    <name type="scientific">Salinibacillus aidingensis</name>
    <dbReference type="NCBI Taxonomy" id="237684"/>
    <lineage>
        <taxon>Bacteria</taxon>
        <taxon>Bacillati</taxon>
        <taxon>Bacillota</taxon>
        <taxon>Bacilli</taxon>
        <taxon>Bacillales</taxon>
        <taxon>Bacillaceae</taxon>
        <taxon>Salinibacillus</taxon>
    </lineage>
</organism>
<comment type="pathway">
    <text evidence="2 7">Metabolic intermediate biosynthesis; chorismate biosynthesis; chorismate from D-erythrose 4-phosphate and phosphoenolpyruvate: step 3/7.</text>
</comment>
<accession>A0ABP3KLB2</accession>
<gene>
    <name evidence="7 8" type="primary">aroQ</name>
    <name evidence="8" type="ORF">GCM10008986_03800</name>
</gene>
<dbReference type="SUPFAM" id="SSF52304">
    <property type="entry name" value="Type II 3-dehydroquinate dehydratase"/>
    <property type="match status" value="1"/>
</dbReference>
<evidence type="ECO:0000313" key="8">
    <source>
        <dbReference type="EMBL" id="GAA0482192.1"/>
    </source>
</evidence>
<reference evidence="9" key="1">
    <citation type="journal article" date="2019" name="Int. J. Syst. Evol. Microbiol.">
        <title>The Global Catalogue of Microorganisms (GCM) 10K type strain sequencing project: providing services to taxonomists for standard genome sequencing and annotation.</title>
        <authorList>
            <consortium name="The Broad Institute Genomics Platform"/>
            <consortium name="The Broad Institute Genome Sequencing Center for Infectious Disease"/>
            <person name="Wu L."/>
            <person name="Ma J."/>
        </authorList>
    </citation>
    <scope>NUCLEOTIDE SEQUENCE [LARGE SCALE GENOMIC DNA]</scope>
    <source>
        <strain evidence="9">JCM 12389</strain>
    </source>
</reference>
<dbReference type="NCBIfam" id="TIGR01088">
    <property type="entry name" value="aroQ"/>
    <property type="match status" value="1"/>
</dbReference>
<evidence type="ECO:0000256" key="3">
    <source>
        <dbReference type="ARBA" id="ARBA00011037"/>
    </source>
</evidence>
<dbReference type="InterPro" id="IPR036441">
    <property type="entry name" value="DHquinase_II_sf"/>
</dbReference>
<dbReference type="EC" id="4.2.1.10" evidence="5 7"/>
<feature type="binding site" evidence="7">
    <location>
        <position position="87"/>
    </location>
    <ligand>
        <name>substrate</name>
    </ligand>
</feature>
<dbReference type="PANTHER" id="PTHR21272">
    <property type="entry name" value="CATABOLIC 3-DEHYDROQUINASE"/>
    <property type="match status" value="1"/>
</dbReference>
<dbReference type="Proteomes" id="UP001500880">
    <property type="component" value="Unassembled WGS sequence"/>
</dbReference>
<evidence type="ECO:0000256" key="5">
    <source>
        <dbReference type="ARBA" id="ARBA00012060"/>
    </source>
</evidence>
<dbReference type="NCBIfam" id="NF003806">
    <property type="entry name" value="PRK05395.1-3"/>
    <property type="match status" value="1"/>
</dbReference>
<dbReference type="EMBL" id="BAAADO010000001">
    <property type="protein sequence ID" value="GAA0482192.1"/>
    <property type="molecule type" value="Genomic_DNA"/>
</dbReference>
<feature type="binding site" evidence="7">
    <location>
        <position position="80"/>
    </location>
    <ligand>
        <name>substrate</name>
    </ligand>
</feature>
<evidence type="ECO:0000256" key="6">
    <source>
        <dbReference type="ARBA" id="ARBA00023239"/>
    </source>
</evidence>
<keyword evidence="6 7" id="KW-0456">Lyase</keyword>
<dbReference type="CDD" id="cd00466">
    <property type="entry name" value="DHQase_II"/>
    <property type="match status" value="1"/>
</dbReference>
<dbReference type="PIRSF" id="PIRSF001399">
    <property type="entry name" value="DHquinase_II"/>
    <property type="match status" value="1"/>
</dbReference>
<feature type="binding site" evidence="7">
    <location>
        <begin position="101"/>
        <end position="102"/>
    </location>
    <ligand>
        <name>substrate</name>
    </ligand>
</feature>
<name>A0ABP3KLB2_9BACI</name>
<dbReference type="PANTHER" id="PTHR21272:SF3">
    <property type="entry name" value="CATABOLIC 3-DEHYDROQUINASE"/>
    <property type="match status" value="1"/>
</dbReference>
<evidence type="ECO:0000256" key="2">
    <source>
        <dbReference type="ARBA" id="ARBA00004902"/>
    </source>
</evidence>
<feature type="active site" description="Proton donor" evidence="7">
    <location>
        <position position="100"/>
    </location>
</feature>
<evidence type="ECO:0000256" key="1">
    <source>
        <dbReference type="ARBA" id="ARBA00001864"/>
    </source>
</evidence>
<sequence length="156" mass="17116">MKQLLLLNGPNLNLLGTREPHIYGKSGLEEIESELAAFLKEEGWGLKSFQSNHEGALVDAIHEANQHYEGIIFNPAAYTHTSVALRDAISAVEIPVIEVHISNVHNREAFRRESLLAPVCWGQIAGLGTLGYKAAALAFLEEDKRKDDKSGETGQV</sequence>
<feature type="binding site" evidence="7">
    <location>
        <position position="74"/>
    </location>
    <ligand>
        <name>substrate</name>
    </ligand>
</feature>
<proteinExistence type="inferred from homology"/>
<comment type="caution">
    <text evidence="8">The sequence shown here is derived from an EMBL/GenBank/DDBJ whole genome shotgun (WGS) entry which is preliminary data.</text>
</comment>
<dbReference type="PROSITE" id="PS01029">
    <property type="entry name" value="DEHYDROQUINASE_II"/>
    <property type="match status" value="1"/>
</dbReference>
<keyword evidence="9" id="KW-1185">Reference proteome</keyword>